<dbReference type="Proteomes" id="UP000601223">
    <property type="component" value="Unassembled WGS sequence"/>
</dbReference>
<feature type="compositionally biased region" description="Basic and acidic residues" evidence="1">
    <location>
        <begin position="40"/>
        <end position="49"/>
    </location>
</feature>
<keyword evidence="3" id="KW-1185">Reference proteome</keyword>
<dbReference type="EMBL" id="BONF01000044">
    <property type="protein sequence ID" value="GIF85176.1"/>
    <property type="molecule type" value="Genomic_DNA"/>
</dbReference>
<name>A0A8J3JI84_9ACTN</name>
<evidence type="ECO:0000313" key="3">
    <source>
        <dbReference type="Proteomes" id="UP000601223"/>
    </source>
</evidence>
<dbReference type="RefSeq" id="WP_203754601.1">
    <property type="nucleotide sequence ID" value="NZ_BONF01000044.1"/>
</dbReference>
<feature type="compositionally biased region" description="Basic residues" evidence="1">
    <location>
        <begin position="70"/>
        <end position="84"/>
    </location>
</feature>
<accession>A0A8J3JI84</accession>
<dbReference type="AlphaFoldDB" id="A0A8J3JI84"/>
<gene>
    <name evidence="2" type="ORF">Cba03nite_65250</name>
</gene>
<protein>
    <submittedName>
        <fullName evidence="2">Uncharacterized protein</fullName>
    </submittedName>
</protein>
<comment type="caution">
    <text evidence="2">The sequence shown here is derived from an EMBL/GenBank/DDBJ whole genome shotgun (WGS) entry which is preliminary data.</text>
</comment>
<feature type="compositionally biased region" description="Basic and acidic residues" evidence="1">
    <location>
        <begin position="1"/>
        <end position="19"/>
    </location>
</feature>
<evidence type="ECO:0000256" key="1">
    <source>
        <dbReference type="SAM" id="MobiDB-lite"/>
    </source>
</evidence>
<organism evidence="2 3">
    <name type="scientific">Catellatospora bangladeshensis</name>
    <dbReference type="NCBI Taxonomy" id="310355"/>
    <lineage>
        <taxon>Bacteria</taxon>
        <taxon>Bacillati</taxon>
        <taxon>Actinomycetota</taxon>
        <taxon>Actinomycetes</taxon>
        <taxon>Micromonosporales</taxon>
        <taxon>Micromonosporaceae</taxon>
        <taxon>Catellatospora</taxon>
    </lineage>
</organism>
<reference evidence="2 3" key="1">
    <citation type="submission" date="2021-01" db="EMBL/GenBank/DDBJ databases">
        <title>Whole genome shotgun sequence of Catellatospora bangladeshensis NBRC 107357.</title>
        <authorList>
            <person name="Komaki H."/>
            <person name="Tamura T."/>
        </authorList>
    </citation>
    <scope>NUCLEOTIDE SEQUENCE [LARGE SCALE GENOMIC DNA]</scope>
    <source>
        <strain evidence="2 3">NBRC 107357</strain>
    </source>
</reference>
<sequence>MAKNSNRPDRNPRADRAENAPHTGASQQHQAAAGMSAHTTNHDGADHEQAATATMQRKQQHEGASPTTMKSKKSNQPKHNQPKR</sequence>
<feature type="region of interest" description="Disordered" evidence="1">
    <location>
        <begin position="1"/>
        <end position="84"/>
    </location>
</feature>
<proteinExistence type="predicted"/>
<evidence type="ECO:0000313" key="2">
    <source>
        <dbReference type="EMBL" id="GIF85176.1"/>
    </source>
</evidence>